<accession>A0A165DR52</accession>
<proteinExistence type="predicted"/>
<dbReference type="Proteomes" id="UP000077266">
    <property type="component" value="Unassembled WGS sequence"/>
</dbReference>
<gene>
    <name evidence="2" type="ORF">EXIGLDRAFT_804957</name>
</gene>
<protein>
    <submittedName>
        <fullName evidence="2">Uncharacterized protein</fullName>
    </submittedName>
</protein>
<dbReference type="AlphaFoldDB" id="A0A165DR52"/>
<organism evidence="2 3">
    <name type="scientific">Exidia glandulosa HHB12029</name>
    <dbReference type="NCBI Taxonomy" id="1314781"/>
    <lineage>
        <taxon>Eukaryota</taxon>
        <taxon>Fungi</taxon>
        <taxon>Dikarya</taxon>
        <taxon>Basidiomycota</taxon>
        <taxon>Agaricomycotina</taxon>
        <taxon>Agaricomycetes</taxon>
        <taxon>Auriculariales</taxon>
        <taxon>Exidiaceae</taxon>
        <taxon>Exidia</taxon>
    </lineage>
</organism>
<feature type="region of interest" description="Disordered" evidence="1">
    <location>
        <begin position="294"/>
        <end position="325"/>
    </location>
</feature>
<dbReference type="EMBL" id="KV426197">
    <property type="protein sequence ID" value="KZV85161.1"/>
    <property type="molecule type" value="Genomic_DNA"/>
</dbReference>
<evidence type="ECO:0000256" key="1">
    <source>
        <dbReference type="SAM" id="MobiDB-lite"/>
    </source>
</evidence>
<evidence type="ECO:0000313" key="2">
    <source>
        <dbReference type="EMBL" id="KZV85161.1"/>
    </source>
</evidence>
<feature type="region of interest" description="Disordered" evidence="1">
    <location>
        <begin position="181"/>
        <end position="204"/>
    </location>
</feature>
<keyword evidence="3" id="KW-1185">Reference proteome</keyword>
<sequence length="413" mass="43936">MLVKESPENANFQPQLALSSYMLEAAGGARMQREGELRGCNSTLRELRMGVPSLILCNAASCLISLQTQQPQLATTHFKLHWVRSCNMIDIQHRVDSATTRTNRKVAGSSLLPASPSNPSLVAVHGVPNNYQSQGVWLGEGEAGSVDVEHAAGRYTQPITRAASSAPATPVLQPRITAKLSSSMRPKPEPTPSMAIPAPGAKPTINRVRTGSVYSLSSVTQSHGGHQLRPQSLLATEWSLAVHRPLAADLGAFAPSTSTSSMTSASTSSPISLKLGPVIRAKVTVREASPARLTLPLSDDSASDIDEEDEDNKASTKSGASRLDPALEAKTNRRAVLATVDNTARVPATYLLNISGYHDHLPTTPDYTSFRRLPVSVVARADVPRASSSPRLLTGRFLIAAAPRTVCWSCDGG</sequence>
<reference evidence="2 3" key="1">
    <citation type="journal article" date="2016" name="Mol. Biol. Evol.">
        <title>Comparative Genomics of Early-Diverging Mushroom-Forming Fungi Provides Insights into the Origins of Lignocellulose Decay Capabilities.</title>
        <authorList>
            <person name="Nagy L.G."/>
            <person name="Riley R."/>
            <person name="Tritt A."/>
            <person name="Adam C."/>
            <person name="Daum C."/>
            <person name="Floudas D."/>
            <person name="Sun H."/>
            <person name="Yadav J.S."/>
            <person name="Pangilinan J."/>
            <person name="Larsson K.H."/>
            <person name="Matsuura K."/>
            <person name="Barry K."/>
            <person name="Labutti K."/>
            <person name="Kuo R."/>
            <person name="Ohm R.A."/>
            <person name="Bhattacharya S.S."/>
            <person name="Shirouzu T."/>
            <person name="Yoshinaga Y."/>
            <person name="Martin F.M."/>
            <person name="Grigoriev I.V."/>
            <person name="Hibbett D.S."/>
        </authorList>
    </citation>
    <scope>NUCLEOTIDE SEQUENCE [LARGE SCALE GENOMIC DNA]</scope>
    <source>
        <strain evidence="2 3">HHB12029</strain>
    </source>
</reference>
<evidence type="ECO:0000313" key="3">
    <source>
        <dbReference type="Proteomes" id="UP000077266"/>
    </source>
</evidence>
<feature type="compositionally biased region" description="Acidic residues" evidence="1">
    <location>
        <begin position="301"/>
        <end position="311"/>
    </location>
</feature>
<dbReference type="InParanoid" id="A0A165DR52"/>
<name>A0A165DR52_EXIGL</name>